<dbReference type="SUPFAM" id="SSF57850">
    <property type="entry name" value="RING/U-box"/>
    <property type="match status" value="1"/>
</dbReference>
<dbReference type="Pfam" id="PF00097">
    <property type="entry name" value="zf-C3HC4"/>
    <property type="match status" value="1"/>
</dbReference>
<proteinExistence type="predicted"/>
<dbReference type="InterPro" id="IPR001841">
    <property type="entry name" value="Znf_RING"/>
</dbReference>
<feature type="region of interest" description="Disordered" evidence="5">
    <location>
        <begin position="306"/>
        <end position="353"/>
    </location>
</feature>
<dbReference type="InterPro" id="IPR018957">
    <property type="entry name" value="Znf_C3HC4_RING-type"/>
</dbReference>
<evidence type="ECO:0000256" key="5">
    <source>
        <dbReference type="SAM" id="MobiDB-lite"/>
    </source>
</evidence>
<name>A0A7E4UZN2_PANRE</name>
<feature type="region of interest" description="Disordered" evidence="5">
    <location>
        <begin position="1"/>
        <end position="24"/>
    </location>
</feature>
<dbReference type="PANTHER" id="PTHR47156:SF10">
    <property type="entry name" value="E3 UBIQUITIN-PROTEIN LIGASE TRIM-21-RELATED"/>
    <property type="match status" value="1"/>
</dbReference>
<dbReference type="AlphaFoldDB" id="A0A7E4UZN2"/>
<protein>
    <submittedName>
        <fullName evidence="8">RING-type domain-containing protein</fullName>
    </submittedName>
</protein>
<dbReference type="InterPro" id="IPR017907">
    <property type="entry name" value="Znf_RING_CS"/>
</dbReference>
<evidence type="ECO:0000256" key="2">
    <source>
        <dbReference type="ARBA" id="ARBA00022771"/>
    </source>
</evidence>
<feature type="compositionally biased region" description="Basic residues" evidence="5">
    <location>
        <begin position="336"/>
        <end position="346"/>
    </location>
</feature>
<dbReference type="PROSITE" id="PS50089">
    <property type="entry name" value="ZF_RING_2"/>
    <property type="match status" value="1"/>
</dbReference>
<evidence type="ECO:0000256" key="4">
    <source>
        <dbReference type="PROSITE-ProRule" id="PRU00175"/>
    </source>
</evidence>
<dbReference type="GO" id="GO:0008270">
    <property type="term" value="F:zinc ion binding"/>
    <property type="evidence" value="ECO:0007669"/>
    <property type="project" value="UniProtKB-KW"/>
</dbReference>
<feature type="compositionally biased region" description="Low complexity" evidence="5">
    <location>
        <begin position="13"/>
        <end position="23"/>
    </location>
</feature>
<keyword evidence="3" id="KW-0862">Zinc</keyword>
<feature type="domain" description="RING-type" evidence="6">
    <location>
        <begin position="42"/>
        <end position="85"/>
    </location>
</feature>
<reference evidence="8" key="2">
    <citation type="submission" date="2020-10" db="UniProtKB">
        <authorList>
            <consortium name="WormBaseParasite"/>
        </authorList>
    </citation>
    <scope>IDENTIFICATION</scope>
</reference>
<evidence type="ECO:0000259" key="6">
    <source>
        <dbReference type="PROSITE" id="PS50089"/>
    </source>
</evidence>
<dbReference type="WBParaSite" id="Pan_g14750.t1">
    <property type="protein sequence ID" value="Pan_g14750.t1"/>
    <property type="gene ID" value="Pan_g14750"/>
</dbReference>
<dbReference type="InterPro" id="IPR013083">
    <property type="entry name" value="Znf_RING/FYVE/PHD"/>
</dbReference>
<dbReference type="Gene3D" id="3.30.40.10">
    <property type="entry name" value="Zinc/RING finger domain, C3HC4 (zinc finger)"/>
    <property type="match status" value="1"/>
</dbReference>
<feature type="region of interest" description="Disordered" evidence="5">
    <location>
        <begin position="445"/>
        <end position="478"/>
    </location>
</feature>
<dbReference type="Proteomes" id="UP000492821">
    <property type="component" value="Unassembled WGS sequence"/>
</dbReference>
<evidence type="ECO:0000256" key="1">
    <source>
        <dbReference type="ARBA" id="ARBA00022723"/>
    </source>
</evidence>
<dbReference type="PANTHER" id="PTHR47156">
    <property type="entry name" value="PROTEIN CBG20824"/>
    <property type="match status" value="1"/>
</dbReference>
<keyword evidence="7" id="KW-1185">Reference proteome</keyword>
<evidence type="ECO:0000313" key="8">
    <source>
        <dbReference type="WBParaSite" id="Pan_g14750.t1"/>
    </source>
</evidence>
<evidence type="ECO:0000256" key="3">
    <source>
        <dbReference type="ARBA" id="ARBA00022833"/>
    </source>
</evidence>
<reference evidence="7" key="1">
    <citation type="journal article" date="2013" name="Genetics">
        <title>The draft genome and transcriptome of Panagrellus redivivus are shaped by the harsh demands of a free-living lifestyle.</title>
        <authorList>
            <person name="Srinivasan J."/>
            <person name="Dillman A.R."/>
            <person name="Macchietto M.G."/>
            <person name="Heikkinen L."/>
            <person name="Lakso M."/>
            <person name="Fracchia K.M."/>
            <person name="Antoshechkin I."/>
            <person name="Mortazavi A."/>
            <person name="Wong G."/>
            <person name="Sternberg P.W."/>
        </authorList>
    </citation>
    <scope>NUCLEOTIDE SEQUENCE [LARGE SCALE GENOMIC DNA]</scope>
    <source>
        <strain evidence="7">MT8872</strain>
    </source>
</reference>
<organism evidence="7 8">
    <name type="scientific">Panagrellus redivivus</name>
    <name type="common">Microworm</name>
    <dbReference type="NCBI Taxonomy" id="6233"/>
    <lineage>
        <taxon>Eukaryota</taxon>
        <taxon>Metazoa</taxon>
        <taxon>Ecdysozoa</taxon>
        <taxon>Nematoda</taxon>
        <taxon>Chromadorea</taxon>
        <taxon>Rhabditida</taxon>
        <taxon>Tylenchina</taxon>
        <taxon>Panagrolaimomorpha</taxon>
        <taxon>Panagrolaimoidea</taxon>
        <taxon>Panagrolaimidae</taxon>
        <taxon>Panagrellus</taxon>
    </lineage>
</organism>
<keyword evidence="1" id="KW-0479">Metal-binding</keyword>
<sequence>MSGQKKRSVVLGTSSTSSASTPSQNTITLSKADADLVELSRCCICFETYSKVTRVPISMPCGHTFCKMCVYKVIRARAFHCCVCRVVSIVGFGDLHKNLALIQLLEKLKLLDDDVGTDPCPPAGAYCVGHVPDQVYANIDLESFDLHSHFYLGLIKGYLQYQIDSEVNYLSPEIAGLSDAIRQIDKASNLLKLTFSAMRDSSIASEDLDVETASVRNFVTSPFAGTLPEYDIDELYPGIDFDVMRHRMHPAAVGNDMREVHMAWVPVTNGDLTLFRVYDANDFAPESYSQSGRASIDTRSYRASDTTAPLDFRPGPFVSSSRILPPPRNAQYHANPPRHTHTRRNMPSRDPGYTPYYEPPSYYGPGHDWTSNWAHEPHHMYGEPLRNPPRRLSPVVRRHPENSFTPAARVQQIYQNRRMASPGIPLLEHERVANVRAANERAAMNNTATNNNNAASSSNQPSNPPNRHAPRFTRPLNR</sequence>
<accession>A0A7E4UZN2</accession>
<dbReference type="CDD" id="cd16449">
    <property type="entry name" value="RING-HC"/>
    <property type="match status" value="1"/>
</dbReference>
<dbReference type="SMART" id="SM00184">
    <property type="entry name" value="RING"/>
    <property type="match status" value="1"/>
</dbReference>
<dbReference type="PROSITE" id="PS00518">
    <property type="entry name" value="ZF_RING_1"/>
    <property type="match status" value="1"/>
</dbReference>
<keyword evidence="2 4" id="KW-0863">Zinc-finger</keyword>
<evidence type="ECO:0000313" key="7">
    <source>
        <dbReference type="Proteomes" id="UP000492821"/>
    </source>
</evidence>
<feature type="compositionally biased region" description="Low complexity" evidence="5">
    <location>
        <begin position="445"/>
        <end position="461"/>
    </location>
</feature>
<feature type="region of interest" description="Disordered" evidence="5">
    <location>
        <begin position="384"/>
        <end position="406"/>
    </location>
</feature>
<dbReference type="InterPro" id="IPR052667">
    <property type="entry name" value="E3_ubiquitin-ligase_RING"/>
</dbReference>